<dbReference type="OrthoDB" id="1748554at2759"/>
<dbReference type="Proteomes" id="UP000886595">
    <property type="component" value="Unassembled WGS sequence"/>
</dbReference>
<dbReference type="PANTHER" id="PTHR33116:SF84">
    <property type="entry name" value="RNA-DIRECTED DNA POLYMERASE"/>
    <property type="match status" value="1"/>
</dbReference>
<comment type="caution">
    <text evidence="2">The sequence shown here is derived from an EMBL/GenBank/DDBJ whole genome shotgun (WGS) entry which is preliminary data.</text>
</comment>
<dbReference type="PANTHER" id="PTHR33116">
    <property type="entry name" value="REVERSE TRANSCRIPTASE ZINC-BINDING DOMAIN-CONTAINING PROTEIN-RELATED-RELATED"/>
    <property type="match status" value="1"/>
</dbReference>
<protein>
    <recommendedName>
        <fullName evidence="1">Reverse transcriptase zinc-binding domain-containing protein</fullName>
    </recommendedName>
</protein>
<sequence>MLQLKPKLNDLMRCNIGDGKSASFWFDWWTDLGPLITVFGARDPRDLQLPIDSTVSSAAVNGYWFLPPARSEEAETLQVVLSTMQPPSESRGKDSFLWRRGNWSFSKSFSSKATWDLFRERSPAVPWYSLVWFKEAVPRLSFVSWMSVLARLPTRDRLISWGMTVPASCSLCSWGLESHGHLFFNCTFSAALWSHFAGWMFSAPPASLDSVATSIDQPHIASHTGATTVIKLLLQVIVYIIWRERNCRLFRQISSTEAKIIRRIDRSMRDHLLSLPPPREGSVSFLQLFLSSRSLFSP</sequence>
<evidence type="ECO:0000313" key="3">
    <source>
        <dbReference type="Proteomes" id="UP000886595"/>
    </source>
</evidence>
<dbReference type="AlphaFoldDB" id="A0A8X7WM95"/>
<reference evidence="2 3" key="1">
    <citation type="submission" date="2020-02" db="EMBL/GenBank/DDBJ databases">
        <authorList>
            <person name="Ma Q."/>
            <person name="Huang Y."/>
            <person name="Song X."/>
            <person name="Pei D."/>
        </authorList>
    </citation>
    <scope>NUCLEOTIDE SEQUENCE [LARGE SCALE GENOMIC DNA]</scope>
    <source>
        <strain evidence="2">Sxm20200214</strain>
        <tissue evidence="2">Leaf</tissue>
    </source>
</reference>
<gene>
    <name evidence="2" type="ORF">Bca52824_003207</name>
</gene>
<evidence type="ECO:0000313" key="2">
    <source>
        <dbReference type="EMBL" id="KAG2332027.1"/>
    </source>
</evidence>
<dbReference type="InterPro" id="IPR026960">
    <property type="entry name" value="RVT-Znf"/>
</dbReference>
<proteinExistence type="predicted"/>
<accession>A0A8X7WM95</accession>
<evidence type="ECO:0000259" key="1">
    <source>
        <dbReference type="Pfam" id="PF13966"/>
    </source>
</evidence>
<organism evidence="2 3">
    <name type="scientific">Brassica carinata</name>
    <name type="common">Ethiopian mustard</name>
    <name type="synonym">Abyssinian cabbage</name>
    <dbReference type="NCBI Taxonomy" id="52824"/>
    <lineage>
        <taxon>Eukaryota</taxon>
        <taxon>Viridiplantae</taxon>
        <taxon>Streptophyta</taxon>
        <taxon>Embryophyta</taxon>
        <taxon>Tracheophyta</taxon>
        <taxon>Spermatophyta</taxon>
        <taxon>Magnoliopsida</taxon>
        <taxon>eudicotyledons</taxon>
        <taxon>Gunneridae</taxon>
        <taxon>Pentapetalae</taxon>
        <taxon>rosids</taxon>
        <taxon>malvids</taxon>
        <taxon>Brassicales</taxon>
        <taxon>Brassicaceae</taxon>
        <taxon>Brassiceae</taxon>
        <taxon>Brassica</taxon>
    </lineage>
</organism>
<dbReference type="Pfam" id="PF13966">
    <property type="entry name" value="zf-RVT"/>
    <property type="match status" value="1"/>
</dbReference>
<dbReference type="EMBL" id="JAAMPC010000001">
    <property type="protein sequence ID" value="KAG2332027.1"/>
    <property type="molecule type" value="Genomic_DNA"/>
</dbReference>
<feature type="domain" description="Reverse transcriptase zinc-binding" evidence="1">
    <location>
        <begin position="109"/>
        <end position="193"/>
    </location>
</feature>
<keyword evidence="3" id="KW-1185">Reference proteome</keyword>
<name>A0A8X7WM95_BRACI</name>